<dbReference type="InterPro" id="IPR006143">
    <property type="entry name" value="RND_pump_MFP"/>
</dbReference>
<dbReference type="Pfam" id="PF25917">
    <property type="entry name" value="BSH_RND"/>
    <property type="match status" value="1"/>
</dbReference>
<sequence>MKARPVVITVLVLGGVGVAAYALMPKAPQLMEVTTVPVKKQTFIKEVSAVGTVKATRSRPLPFASSGTVLTTSVKVGDAVQKGQVLVTLDTRTLQTDLESARASLVAAQTDLQKAQGAVQGDALEARKGVELAQNALISAQQAWRTAEEQRKLQKQLYDLGSISRNEYEQAENTARDAQLKVQNAQLDLQSAKLKEQNTRQLSASGVQNAQSTLQSARTRVESLQKQISDAVLKAPIDGVVSTLNVTPGGFATAGTAVVEITDLTELQLEVPVDETRSRDLATGQKASIEFDALPGHKVAGRVTRVNPTATSGQGTSQVTSVNAQIAFKEVQAKPGFTASVKVETLRKPDTLTVPLEAVTEAEQTYVYRVKPDAKGEGIIEKVNVKIIDRNVKVAAIEGLNPSDQVLTLNLDTLKVGDKVRVTPL</sequence>
<organism evidence="7 8">
    <name type="scientific">Deinococcus cellulosilyticus (strain DSM 18568 / NBRC 106333 / KACC 11606 / 5516J-15)</name>
    <dbReference type="NCBI Taxonomy" id="1223518"/>
    <lineage>
        <taxon>Bacteria</taxon>
        <taxon>Thermotogati</taxon>
        <taxon>Deinococcota</taxon>
        <taxon>Deinococci</taxon>
        <taxon>Deinococcales</taxon>
        <taxon>Deinococcaceae</taxon>
        <taxon>Deinococcus</taxon>
    </lineage>
</organism>
<evidence type="ECO:0000256" key="2">
    <source>
        <dbReference type="ARBA" id="ARBA00009477"/>
    </source>
</evidence>
<comment type="subcellular location">
    <subcellularLocation>
        <location evidence="1">Cell envelope</location>
    </subcellularLocation>
</comment>
<reference evidence="7 8" key="1">
    <citation type="submission" date="2019-07" db="EMBL/GenBank/DDBJ databases">
        <title>Whole genome shotgun sequence of Deinococcus cellulosilyticus NBRC 106333.</title>
        <authorList>
            <person name="Hosoyama A."/>
            <person name="Uohara A."/>
            <person name="Ohji S."/>
            <person name="Ichikawa N."/>
        </authorList>
    </citation>
    <scope>NUCLEOTIDE SEQUENCE [LARGE SCALE GENOMIC DNA]</scope>
    <source>
        <strain evidence="7 8">NBRC 106333</strain>
    </source>
</reference>
<dbReference type="InterPro" id="IPR058792">
    <property type="entry name" value="Beta-barrel_RND_2"/>
</dbReference>
<evidence type="ECO:0000256" key="3">
    <source>
        <dbReference type="ARBA" id="ARBA00023054"/>
    </source>
</evidence>
<dbReference type="Gene3D" id="2.40.50.100">
    <property type="match status" value="2"/>
</dbReference>
<dbReference type="RefSeq" id="WP_186816106.1">
    <property type="nucleotide sequence ID" value="NZ_BJXB01000017.1"/>
</dbReference>
<dbReference type="GO" id="GO:0030313">
    <property type="term" value="C:cell envelope"/>
    <property type="evidence" value="ECO:0007669"/>
    <property type="project" value="UniProtKB-SubCell"/>
</dbReference>
<dbReference type="Gene3D" id="2.40.420.20">
    <property type="match status" value="1"/>
</dbReference>
<keyword evidence="8" id="KW-1185">Reference proteome</keyword>
<dbReference type="NCBIfam" id="TIGR01730">
    <property type="entry name" value="RND_mfp"/>
    <property type="match status" value="1"/>
</dbReference>
<feature type="domain" description="Multidrug resistance protein MdtA-like barrel-sandwich hybrid" evidence="5">
    <location>
        <begin position="66"/>
        <end position="262"/>
    </location>
</feature>
<dbReference type="EMBL" id="BJXB01000017">
    <property type="protein sequence ID" value="GEM48009.1"/>
    <property type="molecule type" value="Genomic_DNA"/>
</dbReference>
<feature type="coiled-coil region" evidence="4">
    <location>
        <begin position="168"/>
        <end position="234"/>
    </location>
</feature>
<dbReference type="Proteomes" id="UP000321306">
    <property type="component" value="Unassembled WGS sequence"/>
</dbReference>
<dbReference type="AlphaFoldDB" id="A0A511N585"/>
<dbReference type="Pfam" id="PF25954">
    <property type="entry name" value="Beta-barrel_RND_2"/>
    <property type="match status" value="1"/>
</dbReference>
<feature type="domain" description="CusB-like beta-barrel" evidence="6">
    <location>
        <begin position="269"/>
        <end position="344"/>
    </location>
</feature>
<name>A0A511N585_DEIC1</name>
<dbReference type="SUPFAM" id="SSF111369">
    <property type="entry name" value="HlyD-like secretion proteins"/>
    <property type="match status" value="1"/>
</dbReference>
<dbReference type="Gene3D" id="1.10.287.470">
    <property type="entry name" value="Helix hairpin bin"/>
    <property type="match status" value="2"/>
</dbReference>
<dbReference type="GO" id="GO:0015562">
    <property type="term" value="F:efflux transmembrane transporter activity"/>
    <property type="evidence" value="ECO:0007669"/>
    <property type="project" value="InterPro"/>
</dbReference>
<comment type="similarity">
    <text evidence="2">Belongs to the membrane fusion protein (MFP) (TC 8.A.1) family.</text>
</comment>
<evidence type="ECO:0000313" key="7">
    <source>
        <dbReference type="EMBL" id="GEM48009.1"/>
    </source>
</evidence>
<dbReference type="SUPFAM" id="SSF56954">
    <property type="entry name" value="Outer membrane efflux proteins (OEP)"/>
    <property type="match status" value="1"/>
</dbReference>
<accession>A0A511N585</accession>
<evidence type="ECO:0000259" key="5">
    <source>
        <dbReference type="Pfam" id="PF25917"/>
    </source>
</evidence>
<dbReference type="InterPro" id="IPR058625">
    <property type="entry name" value="MdtA-like_BSH"/>
</dbReference>
<evidence type="ECO:0000313" key="8">
    <source>
        <dbReference type="Proteomes" id="UP000321306"/>
    </source>
</evidence>
<comment type="caution">
    <text evidence="7">The sequence shown here is derived from an EMBL/GenBank/DDBJ whole genome shotgun (WGS) entry which is preliminary data.</text>
</comment>
<dbReference type="PANTHER" id="PTHR32347">
    <property type="entry name" value="EFFLUX SYSTEM COMPONENT YKNX-RELATED"/>
    <property type="match status" value="1"/>
</dbReference>
<proteinExistence type="inferred from homology"/>
<evidence type="ECO:0000256" key="1">
    <source>
        <dbReference type="ARBA" id="ARBA00004196"/>
    </source>
</evidence>
<evidence type="ECO:0000256" key="4">
    <source>
        <dbReference type="SAM" id="Coils"/>
    </source>
</evidence>
<gene>
    <name evidence="7" type="ORF">DC3_36440</name>
</gene>
<keyword evidence="3 4" id="KW-0175">Coiled coil</keyword>
<protein>
    <submittedName>
        <fullName evidence="7">Uncharacterized protein</fullName>
    </submittedName>
</protein>
<dbReference type="InterPro" id="IPR050465">
    <property type="entry name" value="UPF0194_transport"/>
</dbReference>
<evidence type="ECO:0000259" key="6">
    <source>
        <dbReference type="Pfam" id="PF25954"/>
    </source>
</evidence>
<dbReference type="GO" id="GO:0016020">
    <property type="term" value="C:membrane"/>
    <property type="evidence" value="ECO:0007669"/>
    <property type="project" value="InterPro"/>
</dbReference>
<dbReference type="Gene3D" id="2.40.30.170">
    <property type="match status" value="1"/>
</dbReference>